<dbReference type="Proteomes" id="UP001501468">
    <property type="component" value="Unassembled WGS sequence"/>
</dbReference>
<protein>
    <submittedName>
        <fullName evidence="2">Uncharacterized protein</fullName>
    </submittedName>
</protein>
<proteinExistence type="predicted"/>
<reference evidence="3" key="1">
    <citation type="journal article" date="2019" name="Int. J. Syst. Evol. Microbiol.">
        <title>The Global Catalogue of Microorganisms (GCM) 10K type strain sequencing project: providing services to taxonomists for standard genome sequencing and annotation.</title>
        <authorList>
            <consortium name="The Broad Institute Genomics Platform"/>
            <consortium name="The Broad Institute Genome Sequencing Center for Infectious Disease"/>
            <person name="Wu L."/>
            <person name="Ma J."/>
        </authorList>
    </citation>
    <scope>NUCLEOTIDE SEQUENCE [LARGE SCALE GENOMIC DNA]</scope>
    <source>
        <strain evidence="3">JCM 17125</strain>
    </source>
</reference>
<accession>A0ABP7DTN8</accession>
<keyword evidence="3" id="KW-1185">Reference proteome</keyword>
<evidence type="ECO:0000313" key="3">
    <source>
        <dbReference type="Proteomes" id="UP001501468"/>
    </source>
</evidence>
<feature type="region of interest" description="Disordered" evidence="1">
    <location>
        <begin position="156"/>
        <end position="178"/>
    </location>
</feature>
<comment type="caution">
    <text evidence="2">The sequence shown here is derived from an EMBL/GenBank/DDBJ whole genome shotgun (WGS) entry which is preliminary data.</text>
</comment>
<organism evidence="2 3">
    <name type="scientific">Terrabacter ginsenosidimutans</name>
    <dbReference type="NCBI Taxonomy" id="490575"/>
    <lineage>
        <taxon>Bacteria</taxon>
        <taxon>Bacillati</taxon>
        <taxon>Actinomycetota</taxon>
        <taxon>Actinomycetes</taxon>
        <taxon>Micrococcales</taxon>
        <taxon>Intrasporangiaceae</taxon>
        <taxon>Terrabacter</taxon>
    </lineage>
</organism>
<dbReference type="EMBL" id="BAABDC010000004">
    <property type="protein sequence ID" value="GAA3710057.1"/>
    <property type="molecule type" value="Genomic_DNA"/>
</dbReference>
<evidence type="ECO:0000256" key="1">
    <source>
        <dbReference type="SAM" id="MobiDB-lite"/>
    </source>
</evidence>
<gene>
    <name evidence="2" type="ORF">GCM10022399_28630</name>
</gene>
<name>A0ABP7DTN8_9MICO</name>
<dbReference type="RefSeq" id="WP_344947749.1">
    <property type="nucleotide sequence ID" value="NZ_BAABDC010000004.1"/>
</dbReference>
<feature type="compositionally biased region" description="Basic and acidic residues" evidence="1">
    <location>
        <begin position="158"/>
        <end position="167"/>
    </location>
</feature>
<evidence type="ECO:0000313" key="2">
    <source>
        <dbReference type="EMBL" id="GAA3710057.1"/>
    </source>
</evidence>
<sequence length="178" mass="19214">MERYVVAALLDSPAQLGLSPSDVADGLAQWRASASTTGSGLLQVNLTIVAADVPETLTIAVQLLETSGRLLSIHVDLEDLQWSAHLGQSGHDDASWGTPDDYPQDGRHRMVTVQLAAKLLDIPRHQVLEGILCGDLPHQRGGRHRLLLPLDELPLPPAREHLGEHDSNTPSSEPIDEA</sequence>